<organism evidence="1 2">
    <name type="scientific">Halteria grandinella</name>
    <dbReference type="NCBI Taxonomy" id="5974"/>
    <lineage>
        <taxon>Eukaryota</taxon>
        <taxon>Sar</taxon>
        <taxon>Alveolata</taxon>
        <taxon>Ciliophora</taxon>
        <taxon>Intramacronucleata</taxon>
        <taxon>Spirotrichea</taxon>
        <taxon>Stichotrichia</taxon>
        <taxon>Sporadotrichida</taxon>
        <taxon>Halteriidae</taxon>
        <taxon>Halteria</taxon>
    </lineage>
</organism>
<keyword evidence="2" id="KW-1185">Reference proteome</keyword>
<accession>A0A8J8NB50</accession>
<gene>
    <name evidence="1" type="ORF">FGO68_gene13142</name>
</gene>
<name>A0A8J8NB50_HALGN</name>
<comment type="caution">
    <text evidence="1">The sequence shown here is derived from an EMBL/GenBank/DDBJ whole genome shotgun (WGS) entry which is preliminary data.</text>
</comment>
<reference evidence="1" key="1">
    <citation type="submission" date="2019-06" db="EMBL/GenBank/DDBJ databases">
        <authorList>
            <person name="Zheng W."/>
        </authorList>
    </citation>
    <scope>NUCLEOTIDE SEQUENCE</scope>
    <source>
        <strain evidence="1">QDHG01</strain>
    </source>
</reference>
<dbReference type="EMBL" id="RRYP01029741">
    <property type="protein sequence ID" value="TNV71652.1"/>
    <property type="molecule type" value="Genomic_DNA"/>
</dbReference>
<sequence>MSTQNYIPKSLTVENFPEFLKDLFFIMSCKTFNFQRIILFKNSDRDANNFSEFGHNSCFFRIKILCGNLIFSLKSCFFIPKHSLRFRQVFPCPGAWNCFNINKQNSFYWNVLYHLLLFYPTCSPFLTGNEGVSKVTSFLSSPQTPKTRHSLKKLAICFLGKLTTARTCNPINSSFRYNDVICADDFLVPKSPKSISS</sequence>
<dbReference type="AlphaFoldDB" id="A0A8J8NB50"/>
<evidence type="ECO:0000313" key="2">
    <source>
        <dbReference type="Proteomes" id="UP000785679"/>
    </source>
</evidence>
<proteinExistence type="predicted"/>
<evidence type="ECO:0000313" key="1">
    <source>
        <dbReference type="EMBL" id="TNV71652.1"/>
    </source>
</evidence>
<protein>
    <submittedName>
        <fullName evidence="1">Uncharacterized protein</fullName>
    </submittedName>
</protein>
<dbReference type="Proteomes" id="UP000785679">
    <property type="component" value="Unassembled WGS sequence"/>
</dbReference>